<sequence>MIIQDEWHCWQITLCGSEESCLAWKQGLEERPCWEVAQELDDYRSALNVCKDCIVFISKENSAALSEEEVQEILERKIECVLATQCPRRRT</sequence>
<keyword evidence="2" id="KW-1185">Reference proteome</keyword>
<reference evidence="1" key="1">
    <citation type="journal article" date="2022" name="bioRxiv">
        <title>Thiovibrio frasassiensisgen. nov., sp. nov., an autotrophic, elemental sulfur disproportionating bacterium isolated from sulfidic karst sediment, and proposal of Thiovibrionaceae fam. nov.</title>
        <authorList>
            <person name="Aronson H."/>
            <person name="Thomas C."/>
            <person name="Bhattacharyya M."/>
            <person name="Eckstein S."/>
            <person name="Jensen S."/>
            <person name="Barco R."/>
            <person name="Macalady J."/>
            <person name="Amend J."/>
        </authorList>
    </citation>
    <scope>NUCLEOTIDE SEQUENCE</scope>
    <source>
        <strain evidence="1">RS19-109</strain>
    </source>
</reference>
<name>A0A9X4MNW5_9BACT</name>
<protein>
    <submittedName>
        <fullName evidence="1">Uncharacterized protein</fullName>
    </submittedName>
</protein>
<reference evidence="1" key="2">
    <citation type="submission" date="2022-10" db="EMBL/GenBank/DDBJ databases">
        <authorList>
            <person name="Aronson H.S."/>
        </authorList>
    </citation>
    <scope>NUCLEOTIDE SEQUENCE</scope>
    <source>
        <strain evidence="1">RS19-109</strain>
    </source>
</reference>
<dbReference type="RefSeq" id="WP_307633086.1">
    <property type="nucleotide sequence ID" value="NZ_JAPHEH010000001.1"/>
</dbReference>
<dbReference type="EMBL" id="JAPHEH010000001">
    <property type="protein sequence ID" value="MDG4476117.1"/>
    <property type="molecule type" value="Genomic_DNA"/>
</dbReference>
<organism evidence="1 2">
    <name type="scientific">Thiovibrio frasassiensis</name>
    <dbReference type="NCBI Taxonomy" id="2984131"/>
    <lineage>
        <taxon>Bacteria</taxon>
        <taxon>Pseudomonadati</taxon>
        <taxon>Thermodesulfobacteriota</taxon>
        <taxon>Desulfobulbia</taxon>
        <taxon>Desulfobulbales</taxon>
        <taxon>Thiovibrionaceae</taxon>
        <taxon>Thiovibrio</taxon>
    </lineage>
</organism>
<dbReference type="Proteomes" id="UP001154240">
    <property type="component" value="Unassembled WGS sequence"/>
</dbReference>
<dbReference type="AlphaFoldDB" id="A0A9X4MNW5"/>
<evidence type="ECO:0000313" key="2">
    <source>
        <dbReference type="Proteomes" id="UP001154240"/>
    </source>
</evidence>
<comment type="caution">
    <text evidence="1">The sequence shown here is derived from an EMBL/GenBank/DDBJ whole genome shotgun (WGS) entry which is preliminary data.</text>
</comment>
<proteinExistence type="predicted"/>
<evidence type="ECO:0000313" key="1">
    <source>
        <dbReference type="EMBL" id="MDG4476117.1"/>
    </source>
</evidence>
<gene>
    <name evidence="1" type="ORF">OLX77_08110</name>
</gene>
<accession>A0A9X4MNW5</accession>